<dbReference type="eggNOG" id="KOG4270">
    <property type="taxonomic scope" value="Eukaryota"/>
</dbReference>
<evidence type="ECO:0000256" key="1">
    <source>
        <dbReference type="SAM" id="MobiDB-lite"/>
    </source>
</evidence>
<protein>
    <submittedName>
        <fullName evidence="2">Rho GTPase-activating protein 44</fullName>
    </submittedName>
</protein>
<dbReference type="AlphaFoldDB" id="L9JPY0"/>
<evidence type="ECO:0000313" key="2">
    <source>
        <dbReference type="EMBL" id="ELW52433.1"/>
    </source>
</evidence>
<organism evidence="2 3">
    <name type="scientific">Tupaia chinensis</name>
    <name type="common">Chinese tree shrew</name>
    <name type="synonym">Tupaia belangeri chinensis</name>
    <dbReference type="NCBI Taxonomy" id="246437"/>
    <lineage>
        <taxon>Eukaryota</taxon>
        <taxon>Metazoa</taxon>
        <taxon>Chordata</taxon>
        <taxon>Craniata</taxon>
        <taxon>Vertebrata</taxon>
        <taxon>Euteleostomi</taxon>
        <taxon>Mammalia</taxon>
        <taxon>Eutheria</taxon>
        <taxon>Euarchontoglires</taxon>
        <taxon>Scandentia</taxon>
        <taxon>Tupaiidae</taxon>
        <taxon>Tupaia</taxon>
    </lineage>
</organism>
<proteinExistence type="predicted"/>
<gene>
    <name evidence="2" type="ORF">TREES_T100010929</name>
</gene>
<feature type="compositionally biased region" description="Basic and acidic residues" evidence="1">
    <location>
        <begin position="43"/>
        <end position="58"/>
    </location>
</feature>
<accession>L9JPY0</accession>
<dbReference type="Proteomes" id="UP000011518">
    <property type="component" value="Unassembled WGS sequence"/>
</dbReference>
<reference evidence="3" key="1">
    <citation type="submission" date="2012-07" db="EMBL/GenBank/DDBJ databases">
        <title>Genome of the Chinese tree shrew, a rising model animal genetically related to primates.</title>
        <authorList>
            <person name="Zhang G."/>
            <person name="Fan Y."/>
            <person name="Yao Y."/>
            <person name="Huang Z."/>
        </authorList>
    </citation>
    <scope>NUCLEOTIDE SEQUENCE [LARGE SCALE GENOMIC DNA]</scope>
</reference>
<dbReference type="EMBL" id="KB320954">
    <property type="protein sequence ID" value="ELW52433.1"/>
    <property type="molecule type" value="Genomic_DNA"/>
</dbReference>
<name>L9JPY0_TUPCH</name>
<dbReference type="STRING" id="246437.L9JPY0"/>
<feature type="region of interest" description="Disordered" evidence="1">
    <location>
        <begin position="42"/>
        <end position="67"/>
    </location>
</feature>
<evidence type="ECO:0000313" key="3">
    <source>
        <dbReference type="Proteomes" id="UP000011518"/>
    </source>
</evidence>
<sequence length="67" mass="7755">MLRPPEACERLPRQHPRGQESDLVHFDIPSIHIELGSTLRLSPLEHMRRHSVTDKRDSEEESESTAL</sequence>
<dbReference type="InParanoid" id="L9JPY0"/>
<feature type="region of interest" description="Disordered" evidence="1">
    <location>
        <begin position="1"/>
        <end position="23"/>
    </location>
</feature>
<reference evidence="3" key="2">
    <citation type="journal article" date="2013" name="Nat. Commun.">
        <title>Genome of the Chinese tree shrew.</title>
        <authorList>
            <person name="Fan Y."/>
            <person name="Huang Z.Y."/>
            <person name="Cao C.C."/>
            <person name="Chen C.S."/>
            <person name="Chen Y.X."/>
            <person name="Fan D.D."/>
            <person name="He J."/>
            <person name="Hou H.L."/>
            <person name="Hu L."/>
            <person name="Hu X.T."/>
            <person name="Jiang X.T."/>
            <person name="Lai R."/>
            <person name="Lang Y.S."/>
            <person name="Liang B."/>
            <person name="Liao S.G."/>
            <person name="Mu D."/>
            <person name="Ma Y.Y."/>
            <person name="Niu Y.Y."/>
            <person name="Sun X.Q."/>
            <person name="Xia J.Q."/>
            <person name="Xiao J."/>
            <person name="Xiong Z.Q."/>
            <person name="Xu L."/>
            <person name="Yang L."/>
            <person name="Zhang Y."/>
            <person name="Zhao W."/>
            <person name="Zhao X.D."/>
            <person name="Zheng Y.T."/>
            <person name="Zhou J.M."/>
            <person name="Zhu Y.B."/>
            <person name="Zhang G.J."/>
            <person name="Wang J."/>
            <person name="Yao Y.G."/>
        </authorList>
    </citation>
    <scope>NUCLEOTIDE SEQUENCE [LARGE SCALE GENOMIC DNA]</scope>
</reference>
<keyword evidence="3" id="KW-1185">Reference proteome</keyword>